<evidence type="ECO:0000256" key="1">
    <source>
        <dbReference type="SAM" id="MobiDB-lite"/>
    </source>
</evidence>
<evidence type="ECO:0000313" key="3">
    <source>
        <dbReference type="Proteomes" id="UP001054945"/>
    </source>
</evidence>
<dbReference type="EMBL" id="BPLR01018736">
    <property type="protein sequence ID" value="GIZ01903.1"/>
    <property type="molecule type" value="Genomic_DNA"/>
</dbReference>
<protein>
    <submittedName>
        <fullName evidence="2">Uncharacterized protein</fullName>
    </submittedName>
</protein>
<feature type="compositionally biased region" description="Polar residues" evidence="1">
    <location>
        <begin position="71"/>
        <end position="81"/>
    </location>
</feature>
<organism evidence="2 3">
    <name type="scientific">Caerostris extrusa</name>
    <name type="common">Bark spider</name>
    <name type="synonym">Caerostris bankana</name>
    <dbReference type="NCBI Taxonomy" id="172846"/>
    <lineage>
        <taxon>Eukaryota</taxon>
        <taxon>Metazoa</taxon>
        <taxon>Ecdysozoa</taxon>
        <taxon>Arthropoda</taxon>
        <taxon>Chelicerata</taxon>
        <taxon>Arachnida</taxon>
        <taxon>Araneae</taxon>
        <taxon>Araneomorphae</taxon>
        <taxon>Entelegynae</taxon>
        <taxon>Araneoidea</taxon>
        <taxon>Araneidae</taxon>
        <taxon>Caerostris</taxon>
    </lineage>
</organism>
<proteinExistence type="predicted"/>
<name>A0AAV4Y3I8_CAEEX</name>
<feature type="region of interest" description="Disordered" evidence="1">
    <location>
        <begin position="64"/>
        <end position="91"/>
    </location>
</feature>
<dbReference type="AlphaFoldDB" id="A0AAV4Y3I8"/>
<accession>A0AAV4Y3I8</accession>
<dbReference type="Proteomes" id="UP001054945">
    <property type="component" value="Unassembled WGS sequence"/>
</dbReference>
<comment type="caution">
    <text evidence="2">The sequence shown here is derived from an EMBL/GenBank/DDBJ whole genome shotgun (WGS) entry which is preliminary data.</text>
</comment>
<evidence type="ECO:0000313" key="2">
    <source>
        <dbReference type="EMBL" id="GIZ01903.1"/>
    </source>
</evidence>
<gene>
    <name evidence="2" type="ORF">CEXT_496931</name>
</gene>
<reference evidence="2 3" key="1">
    <citation type="submission" date="2021-06" db="EMBL/GenBank/DDBJ databases">
        <title>Caerostris extrusa draft genome.</title>
        <authorList>
            <person name="Kono N."/>
            <person name="Arakawa K."/>
        </authorList>
    </citation>
    <scope>NUCLEOTIDE SEQUENCE [LARGE SCALE GENOMIC DNA]</scope>
</reference>
<keyword evidence="3" id="KW-1185">Reference proteome</keyword>
<sequence>MKVKSDSAVPIAAAVKKKRTHRQPGIKADMKVLGRGYLVISSQGKSMTSLTYFISYMPTFTSSHTKLTRSPGESVSSSQMMQDVFGETVSR</sequence>